<gene>
    <name evidence="1" type="ORF">FNV43_RR24589</name>
</gene>
<evidence type="ECO:0000313" key="2">
    <source>
        <dbReference type="Proteomes" id="UP000796880"/>
    </source>
</evidence>
<proteinExistence type="predicted"/>
<sequence length="127" mass="14165">MPAHATVLVYVVDVTPALAWRGCKKLELPIVSTRTPKSYDQMEMLMPKRPSLSLKLTFSQSDIVAKLHRAEVEISSSFGKSRRHLENKVMVQGEPSRLIAAPTLTSSSRVECKEIGASEESLRQEIE</sequence>
<name>A0A8K0DLT4_9ROSA</name>
<dbReference type="Proteomes" id="UP000796880">
    <property type="component" value="Unassembled WGS sequence"/>
</dbReference>
<comment type="caution">
    <text evidence="1">The sequence shown here is derived from an EMBL/GenBank/DDBJ whole genome shotgun (WGS) entry which is preliminary data.</text>
</comment>
<accession>A0A8K0DLT4</accession>
<reference evidence="1" key="1">
    <citation type="submission" date="2020-03" db="EMBL/GenBank/DDBJ databases">
        <title>A high-quality chromosome-level genome assembly of a woody plant with both climbing and erect habits, Rhamnella rubrinervis.</title>
        <authorList>
            <person name="Lu Z."/>
            <person name="Yang Y."/>
            <person name="Zhu X."/>
            <person name="Sun Y."/>
        </authorList>
    </citation>
    <scope>NUCLEOTIDE SEQUENCE</scope>
    <source>
        <strain evidence="1">BYM</strain>
        <tissue evidence="1">Leaf</tissue>
    </source>
</reference>
<evidence type="ECO:0000313" key="1">
    <source>
        <dbReference type="EMBL" id="KAF3433487.1"/>
    </source>
</evidence>
<organism evidence="1 2">
    <name type="scientific">Rhamnella rubrinervis</name>
    <dbReference type="NCBI Taxonomy" id="2594499"/>
    <lineage>
        <taxon>Eukaryota</taxon>
        <taxon>Viridiplantae</taxon>
        <taxon>Streptophyta</taxon>
        <taxon>Embryophyta</taxon>
        <taxon>Tracheophyta</taxon>
        <taxon>Spermatophyta</taxon>
        <taxon>Magnoliopsida</taxon>
        <taxon>eudicotyledons</taxon>
        <taxon>Gunneridae</taxon>
        <taxon>Pentapetalae</taxon>
        <taxon>rosids</taxon>
        <taxon>fabids</taxon>
        <taxon>Rosales</taxon>
        <taxon>Rhamnaceae</taxon>
        <taxon>rhamnoid group</taxon>
        <taxon>Rhamneae</taxon>
        <taxon>Rhamnella</taxon>
    </lineage>
</organism>
<dbReference type="AlphaFoldDB" id="A0A8K0DLT4"/>
<keyword evidence="2" id="KW-1185">Reference proteome</keyword>
<protein>
    <submittedName>
        <fullName evidence="1">Uncharacterized protein</fullName>
    </submittedName>
</protein>
<dbReference type="EMBL" id="VOIH02000011">
    <property type="protein sequence ID" value="KAF3433487.1"/>
    <property type="molecule type" value="Genomic_DNA"/>
</dbReference>